<dbReference type="GeneID" id="25334452"/>
<evidence type="ECO:0000259" key="2">
    <source>
        <dbReference type="PROSITE" id="PS50821"/>
    </source>
</evidence>
<dbReference type="Proteomes" id="UP000030763">
    <property type="component" value="Unassembled WGS sequence"/>
</dbReference>
<dbReference type="InterPro" id="IPR036085">
    <property type="entry name" value="PAZ_dom_sf"/>
</dbReference>
<organism evidence="3 4">
    <name type="scientific">Eimeria maxima</name>
    <name type="common">Coccidian parasite</name>
    <dbReference type="NCBI Taxonomy" id="5804"/>
    <lineage>
        <taxon>Eukaryota</taxon>
        <taxon>Sar</taxon>
        <taxon>Alveolata</taxon>
        <taxon>Apicomplexa</taxon>
        <taxon>Conoidasida</taxon>
        <taxon>Coccidia</taxon>
        <taxon>Eucoccidiorida</taxon>
        <taxon>Eimeriorina</taxon>
        <taxon>Eimeriidae</taxon>
        <taxon>Eimeria</taxon>
    </lineage>
</organism>
<dbReference type="Pfam" id="PF02170">
    <property type="entry name" value="PAZ"/>
    <property type="match status" value="1"/>
</dbReference>
<reference evidence="3" key="1">
    <citation type="submission" date="2013-10" db="EMBL/GenBank/DDBJ databases">
        <title>Genomic analysis of the causative agents of coccidiosis in chickens.</title>
        <authorList>
            <person name="Reid A.J."/>
            <person name="Blake D."/>
            <person name="Billington K."/>
            <person name="Browne H."/>
            <person name="Dunn M."/>
            <person name="Hung S."/>
            <person name="Kawahara F."/>
            <person name="Miranda-Saavedra D."/>
            <person name="Mourier T."/>
            <person name="Nagra H."/>
            <person name="Otto T.D."/>
            <person name="Rawlings N."/>
            <person name="Sanchez A."/>
            <person name="Sanders M."/>
            <person name="Subramaniam C."/>
            <person name="Tay Y."/>
            <person name="Dear P."/>
            <person name="Doerig C."/>
            <person name="Gruber A."/>
            <person name="Parkinson J."/>
            <person name="Shirley M."/>
            <person name="Wan K.L."/>
            <person name="Berriman M."/>
            <person name="Tomley F."/>
            <person name="Pain A."/>
        </authorList>
    </citation>
    <scope>NUCLEOTIDE SEQUENCE [LARGE SCALE GENOMIC DNA]</scope>
    <source>
        <strain evidence="3">Weybridge</strain>
    </source>
</reference>
<keyword evidence="4" id="KW-1185">Reference proteome</keyword>
<dbReference type="SUPFAM" id="SSF53098">
    <property type="entry name" value="Ribonuclease H-like"/>
    <property type="match status" value="1"/>
</dbReference>
<feature type="compositionally biased region" description="Basic and acidic residues" evidence="1">
    <location>
        <begin position="925"/>
        <end position="953"/>
    </location>
</feature>
<protein>
    <recommendedName>
        <fullName evidence="2">PAZ domain-containing protein</fullName>
    </recommendedName>
</protein>
<dbReference type="PROSITE" id="PS50821">
    <property type="entry name" value="PAZ"/>
    <property type="match status" value="1"/>
</dbReference>
<reference evidence="3" key="2">
    <citation type="submission" date="2013-10" db="EMBL/GenBank/DDBJ databases">
        <authorList>
            <person name="Aslett M."/>
        </authorList>
    </citation>
    <scope>NUCLEOTIDE SEQUENCE [LARGE SCALE GENOMIC DNA]</scope>
    <source>
        <strain evidence="3">Weybridge</strain>
    </source>
</reference>
<dbReference type="InterPro" id="IPR003100">
    <property type="entry name" value="PAZ_dom"/>
</dbReference>
<dbReference type="VEuPathDB" id="ToxoDB:EMWEY_00004660"/>
<dbReference type="Gene3D" id="2.170.260.10">
    <property type="entry name" value="paz domain"/>
    <property type="match status" value="1"/>
</dbReference>
<dbReference type="SMART" id="SM00949">
    <property type="entry name" value="PAZ"/>
    <property type="match status" value="1"/>
</dbReference>
<dbReference type="CDD" id="cd02846">
    <property type="entry name" value="PAZ_argonaute_like"/>
    <property type="match status" value="1"/>
</dbReference>
<dbReference type="PANTHER" id="PTHR22891">
    <property type="entry name" value="EUKARYOTIC TRANSLATION INITIATION FACTOR 2C"/>
    <property type="match status" value="1"/>
</dbReference>
<feature type="domain" description="PAZ" evidence="2">
    <location>
        <begin position="164"/>
        <end position="260"/>
    </location>
</feature>
<dbReference type="AlphaFoldDB" id="U6MB68"/>
<evidence type="ECO:0000313" key="4">
    <source>
        <dbReference type="Proteomes" id="UP000030763"/>
    </source>
</evidence>
<dbReference type="Gene3D" id="3.30.420.10">
    <property type="entry name" value="Ribonuclease H-like superfamily/Ribonuclease H"/>
    <property type="match status" value="1"/>
</dbReference>
<dbReference type="RefSeq" id="XP_013336359.1">
    <property type="nucleotide sequence ID" value="XM_013480905.1"/>
</dbReference>
<proteinExistence type="predicted"/>
<name>U6MB68_EIMMA</name>
<dbReference type="EMBL" id="HG720743">
    <property type="protein sequence ID" value="CDJ59714.1"/>
    <property type="molecule type" value="Genomic_DNA"/>
</dbReference>
<dbReference type="OMA" id="EPRISWG"/>
<feature type="region of interest" description="Disordered" evidence="1">
    <location>
        <begin position="899"/>
        <end position="960"/>
    </location>
</feature>
<dbReference type="InterPro" id="IPR012337">
    <property type="entry name" value="RNaseH-like_sf"/>
</dbReference>
<sequence>MQVEERKERRKVLAQLLKALTGIQEPPERQKPRRVISRGAQHSELLRWIIVYSERIRELIHDEPTREVAVRDGDAPLKVYNVTFGEERRLTGANWRFYFVAAMMITLEAANYQRALGQSQYIRLDPRSLKSDMELYGVDATLIQSDKAWLLKVSRHDRKLEAGFLEDRLREMDYQQAQLTYRNRLCVTVHKGNLYRIVDITDTTADRVTFEKGGSTITVAQYFKDAYDENVEGKQLVTAKEARGGSRLCYLPANLLRVIAQTPQLMEGSRAMMRPKSAQETLVECTELVKDILRTPAVKEQMAELKVHIGDNGGLPIDVHKDITSLRKVMGDEPRYGEPRISWGSERREEQQDTSVELCPDFRARLCQHLVLRHKVPLNSHWMLVVCTGRREHGSSRAVESIKNTIELTRQRIRHRGQLTVDMDAPACCEHFIRSEADWKKGRVERTKRSLLDLFIRQRHGLRGAIVLLAYDSDDTNNRVRVAAKQTKITDDSLRSGIPWATDQLLAPIREGVRPPQISEVVRVIGIAVNSFGHVFHHALPPLAEIVDKQRAPLSLNLVALSQPPNARCGVVGIVGGRNVAHTQFVSHIGASAPANYRAGVIKDMAKHFKLFWEKLTFEESTKPHKRAPSHLLIYRSAPSGSSQIKEVLAQEVTAIKGILGTDLGNFEFAPETGELTVEHPMATAFPDAEFALVLTVCPAAEMRRSAGKAEEITHHARPAHETLTCQGAAIGSDGRRTLQFKLQEGTVPLLQAMGILVSEFDVPGAEAFELRGAVLADGFKGVIVPVNGEIYADVNIQETESSGPIIPVATNTETPEEKFLIGTADPTRGSPSASEFHIAQNESGWSKHYLAVVSYKLCHMYYNWAGTVKHPHLLQMALAIVRQHSIYIASESGFGLESEFAPEGELEEEPAQERPASPELGEEPEIRERIQKRRQETGQEALPRTREQRETAEDVEERTAGLQNLRELKTALENRDSVLMTTAFML</sequence>
<feature type="compositionally biased region" description="Acidic residues" evidence="1">
    <location>
        <begin position="901"/>
        <end position="911"/>
    </location>
</feature>
<gene>
    <name evidence="3" type="ORF">EMWEY_00004660</name>
</gene>
<dbReference type="SUPFAM" id="SSF101690">
    <property type="entry name" value="PAZ domain"/>
    <property type="match status" value="1"/>
</dbReference>
<accession>U6MB68</accession>
<dbReference type="OrthoDB" id="445936at2759"/>
<evidence type="ECO:0000313" key="3">
    <source>
        <dbReference type="EMBL" id="CDJ59714.1"/>
    </source>
</evidence>
<dbReference type="GO" id="GO:0003723">
    <property type="term" value="F:RNA binding"/>
    <property type="evidence" value="ECO:0007669"/>
    <property type="project" value="InterPro"/>
</dbReference>
<dbReference type="InterPro" id="IPR036397">
    <property type="entry name" value="RNaseH_sf"/>
</dbReference>
<evidence type="ECO:0000256" key="1">
    <source>
        <dbReference type="SAM" id="MobiDB-lite"/>
    </source>
</evidence>